<dbReference type="KEGG" id="bid:Bind_2559"/>
<keyword evidence="2" id="KW-0732">Signal</keyword>
<evidence type="ECO:0000256" key="1">
    <source>
        <dbReference type="SAM" id="MobiDB-lite"/>
    </source>
</evidence>
<reference evidence="4" key="1">
    <citation type="submission" date="2008-03" db="EMBL/GenBank/DDBJ databases">
        <title>Complete sequence of chromosome of Beijerinckia indica subsp. indica ATCC 9039.</title>
        <authorList>
            <consortium name="US DOE Joint Genome Institute"/>
            <person name="Copeland A."/>
            <person name="Lucas S."/>
            <person name="Lapidus A."/>
            <person name="Glavina del Rio T."/>
            <person name="Dalin E."/>
            <person name="Tice H."/>
            <person name="Bruce D."/>
            <person name="Goodwin L."/>
            <person name="Pitluck S."/>
            <person name="LaButti K."/>
            <person name="Schmutz J."/>
            <person name="Larimer F."/>
            <person name="Land M."/>
            <person name="Hauser L."/>
            <person name="Kyrpides N."/>
            <person name="Mikhailova N."/>
            <person name="Dunfield P.F."/>
            <person name="Dedysh S.N."/>
            <person name="Liesack W."/>
            <person name="Saw J.H."/>
            <person name="Alam M."/>
            <person name="Chen Y."/>
            <person name="Murrell J.C."/>
            <person name="Richardson P."/>
        </authorList>
    </citation>
    <scope>NUCLEOTIDE SEQUENCE [LARGE SCALE GENOMIC DNA]</scope>
    <source>
        <strain evidence="4">ATCC 9039 / DSM 1715 / NCIMB 8712</strain>
    </source>
</reference>
<organism evidence="3 4">
    <name type="scientific">Beijerinckia indica subsp. indica (strain ATCC 9039 / DSM 1715 / NCIMB 8712)</name>
    <dbReference type="NCBI Taxonomy" id="395963"/>
    <lineage>
        <taxon>Bacteria</taxon>
        <taxon>Pseudomonadati</taxon>
        <taxon>Pseudomonadota</taxon>
        <taxon>Alphaproteobacteria</taxon>
        <taxon>Hyphomicrobiales</taxon>
        <taxon>Beijerinckiaceae</taxon>
        <taxon>Beijerinckia</taxon>
    </lineage>
</organism>
<name>B2IIU9_BEII9</name>
<feature type="chain" id="PRO_5002777139" evidence="2">
    <location>
        <begin position="26"/>
        <end position="111"/>
    </location>
</feature>
<dbReference type="EMBL" id="CP001016">
    <property type="protein sequence ID" value="ACB96161.1"/>
    <property type="molecule type" value="Genomic_DNA"/>
</dbReference>
<dbReference type="AlphaFoldDB" id="B2IIU9"/>
<dbReference type="Proteomes" id="UP000001695">
    <property type="component" value="Chromosome"/>
</dbReference>
<dbReference type="RefSeq" id="WP_012385514.1">
    <property type="nucleotide sequence ID" value="NC_010581.1"/>
</dbReference>
<evidence type="ECO:0000256" key="2">
    <source>
        <dbReference type="SAM" id="SignalP"/>
    </source>
</evidence>
<accession>B2IIU9</accession>
<proteinExistence type="predicted"/>
<feature type="signal peptide" evidence="2">
    <location>
        <begin position="1"/>
        <end position="25"/>
    </location>
</feature>
<reference evidence="3 4" key="2">
    <citation type="journal article" date="2010" name="J. Bacteriol.">
        <title>Complete genome sequence of Beijerinckia indica subsp. indica.</title>
        <authorList>
            <person name="Tamas I."/>
            <person name="Dedysh S.N."/>
            <person name="Liesack W."/>
            <person name="Stott M.B."/>
            <person name="Alam M."/>
            <person name="Murrell J.C."/>
            <person name="Dunfield P.F."/>
        </authorList>
    </citation>
    <scope>NUCLEOTIDE SEQUENCE [LARGE SCALE GENOMIC DNA]</scope>
    <source>
        <strain evidence="4">ATCC 9039 / DSM 1715 / NCIMB 8712</strain>
    </source>
</reference>
<sequence length="111" mass="12274">MNYPRSILLVSSLFIATAAPQIATAQEHYDALAVRAAELGGKIFIRSPRSDSGEFIVDGRHSSNTDAVSEGRSAHSATRQGRERADAARERALRYFAHVDDYSSVYDKWSQ</sequence>
<feature type="region of interest" description="Disordered" evidence="1">
    <location>
        <begin position="55"/>
        <end position="84"/>
    </location>
</feature>
<protein>
    <submittedName>
        <fullName evidence="3">Uncharacterized protein</fullName>
    </submittedName>
</protein>
<dbReference type="STRING" id="395963.Bind_2559"/>
<dbReference type="HOGENOM" id="CLU_2153392_0_0_5"/>
<evidence type="ECO:0000313" key="3">
    <source>
        <dbReference type="EMBL" id="ACB96161.1"/>
    </source>
</evidence>
<gene>
    <name evidence="3" type="ordered locus">Bind_2559</name>
</gene>
<keyword evidence="4" id="KW-1185">Reference proteome</keyword>
<evidence type="ECO:0000313" key="4">
    <source>
        <dbReference type="Proteomes" id="UP000001695"/>
    </source>
</evidence>